<dbReference type="OrthoDB" id="5868911at2759"/>
<dbReference type="Proteomes" id="UP000053676">
    <property type="component" value="Unassembled WGS sequence"/>
</dbReference>
<proteinExistence type="predicted"/>
<sequence length="246" mass="27679">MARITDTKQSSDGVIREVELITSTRRKIRRPVNLVIPLELGDTDNGTYEKGKNFEILLSFHAIFVAIFNLDAHSKAAIRTIGRISCDSGDISTAVIPNVPIFMHNFTLTMTSLAVPPLPTLNQKFIINDKEYAIWQLDTNPLLFCKSRSDAKHLKCDFSDDCRCGPTESKVRCDCTYPQLSNIFKALSQKLPRQLGSTSFFKNNDSQIVARIRDTASTEFVITFQGKVNRTTQQVNKASAQLRIQF</sequence>
<dbReference type="AlphaFoldDB" id="W2SPH2"/>
<evidence type="ECO:0000313" key="3">
    <source>
        <dbReference type="Proteomes" id="UP000053676"/>
    </source>
</evidence>
<dbReference type="KEGG" id="nai:NECAME_14173"/>
<dbReference type="EMBL" id="KI667774">
    <property type="protein sequence ID" value="ETN71550.1"/>
    <property type="molecule type" value="Genomic_DNA"/>
</dbReference>
<keyword evidence="3" id="KW-1185">Reference proteome</keyword>
<dbReference type="Pfam" id="PF07245">
    <property type="entry name" value="Phlebovirus_G2"/>
    <property type="match status" value="1"/>
</dbReference>
<evidence type="ECO:0000313" key="2">
    <source>
        <dbReference type="EMBL" id="ETN71550.1"/>
    </source>
</evidence>
<gene>
    <name evidence="2" type="ORF">NECAME_14173</name>
</gene>
<feature type="domain" description="Phlebovirus glycoprotein G2 fusion" evidence="1">
    <location>
        <begin position="94"/>
        <end position="222"/>
    </location>
</feature>
<reference evidence="3" key="1">
    <citation type="journal article" date="2014" name="Nat. Genet.">
        <title>Genome of the human hookworm Necator americanus.</title>
        <authorList>
            <person name="Tang Y.T."/>
            <person name="Gao X."/>
            <person name="Rosa B.A."/>
            <person name="Abubucker S."/>
            <person name="Hallsworth-Pepin K."/>
            <person name="Martin J."/>
            <person name="Tyagi R."/>
            <person name="Heizer E."/>
            <person name="Zhang X."/>
            <person name="Bhonagiri-Palsikar V."/>
            <person name="Minx P."/>
            <person name="Warren W.C."/>
            <person name="Wang Q."/>
            <person name="Zhan B."/>
            <person name="Hotez P.J."/>
            <person name="Sternberg P.W."/>
            <person name="Dougall A."/>
            <person name="Gaze S.T."/>
            <person name="Mulvenna J."/>
            <person name="Sotillo J."/>
            <person name="Ranganathan S."/>
            <person name="Rabelo E.M."/>
            <person name="Wilson R.K."/>
            <person name="Felgner P.L."/>
            <person name="Bethony J."/>
            <person name="Hawdon J.M."/>
            <person name="Gasser R.B."/>
            <person name="Loukas A."/>
            <person name="Mitreva M."/>
        </authorList>
    </citation>
    <scope>NUCLEOTIDE SEQUENCE [LARGE SCALE GENOMIC DNA]</scope>
</reference>
<protein>
    <recommendedName>
        <fullName evidence="1">Phlebovirus glycoprotein G2 fusion domain-containing protein</fullName>
    </recommendedName>
</protein>
<evidence type="ECO:0000259" key="1">
    <source>
        <dbReference type="Pfam" id="PF07245"/>
    </source>
</evidence>
<organism evidence="2 3">
    <name type="scientific">Necator americanus</name>
    <name type="common">Human hookworm</name>
    <dbReference type="NCBI Taxonomy" id="51031"/>
    <lineage>
        <taxon>Eukaryota</taxon>
        <taxon>Metazoa</taxon>
        <taxon>Ecdysozoa</taxon>
        <taxon>Nematoda</taxon>
        <taxon>Chromadorea</taxon>
        <taxon>Rhabditida</taxon>
        <taxon>Rhabditina</taxon>
        <taxon>Rhabditomorpha</taxon>
        <taxon>Strongyloidea</taxon>
        <taxon>Ancylostomatidae</taxon>
        <taxon>Bunostominae</taxon>
        <taxon>Necator</taxon>
    </lineage>
</organism>
<dbReference type="InterPro" id="IPR009878">
    <property type="entry name" value="Phlebovirus_G2_fusion"/>
</dbReference>
<accession>W2SPH2</accession>
<name>W2SPH2_NECAM</name>